<protein>
    <submittedName>
        <fullName evidence="1">Uncharacterized protein</fullName>
    </submittedName>
</protein>
<dbReference type="EMBL" id="JACAGB010000004">
    <property type="protein sequence ID" value="KAF6366528.1"/>
    <property type="molecule type" value="Genomic_DNA"/>
</dbReference>
<sequence>MRENHRSAAFCTPPTGDVPVAKVHALDRNQTRDLSVCRPTLFPLNQTGFGCTRVFFETFSVGTFEGSLNESRGVPFQVSRLRTRNLLAVPWTWGQNGMPGKGMLGGCTALWLRTTQGHLCERESDSGTR</sequence>
<proteinExistence type="predicted"/>
<dbReference type="AlphaFoldDB" id="A0A7J7YXF5"/>
<comment type="caution">
    <text evidence="1">The sequence shown here is derived from an EMBL/GenBank/DDBJ whole genome shotgun (WGS) entry which is preliminary data.</text>
</comment>
<name>A0A7J7YXF5_PIPKU</name>
<accession>A0A7J7YXF5</accession>
<organism evidence="1 2">
    <name type="scientific">Pipistrellus kuhlii</name>
    <name type="common">Kuhl's pipistrelle</name>
    <dbReference type="NCBI Taxonomy" id="59472"/>
    <lineage>
        <taxon>Eukaryota</taxon>
        <taxon>Metazoa</taxon>
        <taxon>Chordata</taxon>
        <taxon>Craniata</taxon>
        <taxon>Vertebrata</taxon>
        <taxon>Euteleostomi</taxon>
        <taxon>Mammalia</taxon>
        <taxon>Eutheria</taxon>
        <taxon>Laurasiatheria</taxon>
        <taxon>Chiroptera</taxon>
        <taxon>Yangochiroptera</taxon>
        <taxon>Vespertilionidae</taxon>
        <taxon>Pipistrellus</taxon>
    </lineage>
</organism>
<reference evidence="1 2" key="1">
    <citation type="journal article" date="2020" name="Nature">
        <title>Six reference-quality genomes reveal evolution of bat adaptations.</title>
        <authorList>
            <person name="Jebb D."/>
            <person name="Huang Z."/>
            <person name="Pippel M."/>
            <person name="Hughes G.M."/>
            <person name="Lavrichenko K."/>
            <person name="Devanna P."/>
            <person name="Winkler S."/>
            <person name="Jermiin L.S."/>
            <person name="Skirmuntt E.C."/>
            <person name="Katzourakis A."/>
            <person name="Burkitt-Gray L."/>
            <person name="Ray D.A."/>
            <person name="Sullivan K.A.M."/>
            <person name="Roscito J.G."/>
            <person name="Kirilenko B.M."/>
            <person name="Davalos L.M."/>
            <person name="Corthals A.P."/>
            <person name="Power M.L."/>
            <person name="Jones G."/>
            <person name="Ransome R.D."/>
            <person name="Dechmann D.K.N."/>
            <person name="Locatelli A.G."/>
            <person name="Puechmaille S.J."/>
            <person name="Fedrigo O."/>
            <person name="Jarvis E.D."/>
            <person name="Hiller M."/>
            <person name="Vernes S.C."/>
            <person name="Myers E.W."/>
            <person name="Teeling E.C."/>
        </authorList>
    </citation>
    <scope>NUCLEOTIDE SEQUENCE [LARGE SCALE GENOMIC DNA]</scope>
    <source>
        <strain evidence="1">MPipKuh1</strain>
        <tissue evidence="1">Flight muscle</tissue>
    </source>
</reference>
<evidence type="ECO:0000313" key="1">
    <source>
        <dbReference type="EMBL" id="KAF6366528.1"/>
    </source>
</evidence>
<dbReference type="Proteomes" id="UP000558488">
    <property type="component" value="Unassembled WGS sequence"/>
</dbReference>
<gene>
    <name evidence="1" type="ORF">mPipKuh1_009930</name>
</gene>
<keyword evidence="2" id="KW-1185">Reference proteome</keyword>
<evidence type="ECO:0000313" key="2">
    <source>
        <dbReference type="Proteomes" id="UP000558488"/>
    </source>
</evidence>